<evidence type="ECO:0000256" key="1">
    <source>
        <dbReference type="SAM" id="MobiDB-lite"/>
    </source>
</evidence>
<dbReference type="PANTHER" id="PTHR17630:SF80">
    <property type="entry name" value="DIENELACTONE HYDROLASE DOMAIN-CONTAINING PROTEIN"/>
    <property type="match status" value="1"/>
</dbReference>
<gene>
    <name evidence="3" type="ORF">Dda_4858</name>
</gene>
<feature type="domain" description="Dienelactone hydrolase" evidence="2">
    <location>
        <begin position="53"/>
        <end position="292"/>
    </location>
</feature>
<feature type="region of interest" description="Disordered" evidence="1">
    <location>
        <begin position="1"/>
        <end position="38"/>
    </location>
</feature>
<comment type="caution">
    <text evidence="3">The sequence shown here is derived from an EMBL/GenBank/DDBJ whole genome shotgun (WGS) entry which is preliminary data.</text>
</comment>
<keyword evidence="4" id="KW-1185">Reference proteome</keyword>
<evidence type="ECO:0000313" key="4">
    <source>
        <dbReference type="Proteomes" id="UP001221413"/>
    </source>
</evidence>
<dbReference type="InterPro" id="IPR029058">
    <property type="entry name" value="AB_hydrolase_fold"/>
</dbReference>
<dbReference type="Proteomes" id="UP001221413">
    <property type="component" value="Unassembled WGS sequence"/>
</dbReference>
<dbReference type="AlphaFoldDB" id="A0AAD6IY44"/>
<accession>A0AAD6IY44</accession>
<name>A0AAD6IY44_DREDA</name>
<evidence type="ECO:0000259" key="2">
    <source>
        <dbReference type="Pfam" id="PF01738"/>
    </source>
</evidence>
<sequence>MASEESKTATVSVPDGGPVDQGPTSMGEHCTSDTPLAPNAGTPYGEIIKLGDIDCYVAKPADYPHSNCKLLIFLTNGVGINSVNNQLQADYYSKEGGFLVVMPDLFNGDPAPQAGATTTEEVTGHESFIEQVKVKAAEGIKIFMIDLWLARHTPETTFPLVQTVLEAAKVEFADAASQVFAVGYCFGGKYVLKLAATAEIAAGAVAHGTAVTIEDIKAIERPVSFVCVENDGLFPDEVREDGRKDLQARNIDHEIKVYSGVPHGFAVMGSYDDEKIQTAQTEANNQMLEWLINHET</sequence>
<organism evidence="3 4">
    <name type="scientific">Drechslerella dactyloides</name>
    <name type="common">Nematode-trapping fungus</name>
    <name type="synonym">Arthrobotrys dactyloides</name>
    <dbReference type="NCBI Taxonomy" id="74499"/>
    <lineage>
        <taxon>Eukaryota</taxon>
        <taxon>Fungi</taxon>
        <taxon>Dikarya</taxon>
        <taxon>Ascomycota</taxon>
        <taxon>Pezizomycotina</taxon>
        <taxon>Orbiliomycetes</taxon>
        <taxon>Orbiliales</taxon>
        <taxon>Orbiliaceae</taxon>
        <taxon>Drechslerella</taxon>
    </lineage>
</organism>
<reference evidence="3" key="1">
    <citation type="submission" date="2023-01" db="EMBL/GenBank/DDBJ databases">
        <title>The chitinases involved in constricting ring structure development in the nematode-trapping fungus Drechslerella dactyloides.</title>
        <authorList>
            <person name="Wang R."/>
            <person name="Zhang L."/>
            <person name="Tang P."/>
            <person name="Li S."/>
            <person name="Liang L."/>
        </authorList>
    </citation>
    <scope>NUCLEOTIDE SEQUENCE</scope>
    <source>
        <strain evidence="3">YMF1.00031</strain>
    </source>
</reference>
<dbReference type="Pfam" id="PF01738">
    <property type="entry name" value="DLH"/>
    <property type="match status" value="1"/>
</dbReference>
<protein>
    <recommendedName>
        <fullName evidence="2">Dienelactone hydrolase domain-containing protein</fullName>
    </recommendedName>
</protein>
<proteinExistence type="predicted"/>
<dbReference type="EMBL" id="JAQGDS010000005">
    <property type="protein sequence ID" value="KAJ6260631.1"/>
    <property type="molecule type" value="Genomic_DNA"/>
</dbReference>
<dbReference type="InterPro" id="IPR002925">
    <property type="entry name" value="Dienelactn_hydro"/>
</dbReference>
<evidence type="ECO:0000313" key="3">
    <source>
        <dbReference type="EMBL" id="KAJ6260631.1"/>
    </source>
</evidence>
<dbReference type="Gene3D" id="3.40.50.1820">
    <property type="entry name" value="alpha/beta hydrolase"/>
    <property type="match status" value="1"/>
</dbReference>
<dbReference type="PANTHER" id="PTHR17630">
    <property type="entry name" value="DIENELACTONE HYDROLASE"/>
    <property type="match status" value="1"/>
</dbReference>
<dbReference type="GO" id="GO:0016787">
    <property type="term" value="F:hydrolase activity"/>
    <property type="evidence" value="ECO:0007669"/>
    <property type="project" value="InterPro"/>
</dbReference>
<dbReference type="SUPFAM" id="SSF53474">
    <property type="entry name" value="alpha/beta-Hydrolases"/>
    <property type="match status" value="1"/>
</dbReference>